<proteinExistence type="predicted"/>
<keyword evidence="1" id="KW-0479">Metal-binding</keyword>
<evidence type="ECO:0000256" key="1">
    <source>
        <dbReference type="ARBA" id="ARBA00022723"/>
    </source>
</evidence>
<feature type="domain" description="Tyrosinase copper-binding" evidence="5">
    <location>
        <begin position="609"/>
        <end position="620"/>
    </location>
</feature>
<feature type="domain" description="Tyrosinase copper-binding" evidence="4">
    <location>
        <begin position="478"/>
        <end position="495"/>
    </location>
</feature>
<gene>
    <name evidence="6" type="ORF">PPNO1_LOCUS5214</name>
</gene>
<evidence type="ECO:0000259" key="4">
    <source>
        <dbReference type="PROSITE" id="PS00497"/>
    </source>
</evidence>
<dbReference type="InterPro" id="IPR002227">
    <property type="entry name" value="Tyrosinase_Cu-bd"/>
</dbReference>
<dbReference type="PANTHER" id="PTHR11474:SF125">
    <property type="entry name" value="N-ACETYL-6-HYDROXYTRYPTOPHAN OXIDASE IVOB-RELATED"/>
    <property type="match status" value="1"/>
</dbReference>
<dbReference type="EMBL" id="CALLCH030000012">
    <property type="protein sequence ID" value="CAI4215502.1"/>
    <property type="molecule type" value="Genomic_DNA"/>
</dbReference>
<dbReference type="PRINTS" id="PR01217">
    <property type="entry name" value="PRICHEXTENSN"/>
</dbReference>
<evidence type="ECO:0000256" key="3">
    <source>
        <dbReference type="SAM" id="MobiDB-lite"/>
    </source>
</evidence>
<dbReference type="PANTHER" id="PTHR11474">
    <property type="entry name" value="TYROSINASE FAMILY MEMBER"/>
    <property type="match status" value="1"/>
</dbReference>
<name>A0A9P1H547_9PEZI</name>
<evidence type="ECO:0000313" key="7">
    <source>
        <dbReference type="Proteomes" id="UP000838763"/>
    </source>
</evidence>
<feature type="compositionally biased region" description="Low complexity" evidence="3">
    <location>
        <begin position="45"/>
        <end position="56"/>
    </location>
</feature>
<dbReference type="SUPFAM" id="SSF48056">
    <property type="entry name" value="Di-copper centre-containing domain"/>
    <property type="match status" value="1"/>
</dbReference>
<evidence type="ECO:0000256" key="2">
    <source>
        <dbReference type="ARBA" id="ARBA00023002"/>
    </source>
</evidence>
<accession>A0A9P1H547</accession>
<dbReference type="PRINTS" id="PR00092">
    <property type="entry name" value="TYROSINASE"/>
</dbReference>
<dbReference type="PROSITE" id="PS00498">
    <property type="entry name" value="TYROSINASE_2"/>
    <property type="match status" value="1"/>
</dbReference>
<dbReference type="GO" id="GO:0046872">
    <property type="term" value="F:metal ion binding"/>
    <property type="evidence" value="ECO:0007669"/>
    <property type="project" value="UniProtKB-KW"/>
</dbReference>
<dbReference type="GO" id="GO:0016491">
    <property type="term" value="F:oxidoreductase activity"/>
    <property type="evidence" value="ECO:0007669"/>
    <property type="project" value="UniProtKB-KW"/>
</dbReference>
<dbReference type="Gene3D" id="1.10.1280.10">
    <property type="entry name" value="Di-copper center containing domain from catechol oxidase"/>
    <property type="match status" value="2"/>
</dbReference>
<comment type="caution">
    <text evidence="6">The sequence shown here is derived from an EMBL/GenBank/DDBJ whole genome shotgun (WGS) entry which is preliminary data.</text>
</comment>
<dbReference type="Proteomes" id="UP000838763">
    <property type="component" value="Unassembled WGS sequence"/>
</dbReference>
<dbReference type="PROSITE" id="PS00497">
    <property type="entry name" value="TYROSINASE_1"/>
    <property type="match status" value="1"/>
</dbReference>
<keyword evidence="2" id="KW-0560">Oxidoreductase</keyword>
<dbReference type="OrthoDB" id="6132182at2759"/>
<dbReference type="Pfam" id="PF00264">
    <property type="entry name" value="Tyrosinase"/>
    <property type="match status" value="1"/>
</dbReference>
<feature type="region of interest" description="Disordered" evidence="3">
    <location>
        <begin position="25"/>
        <end position="381"/>
    </location>
</feature>
<feature type="compositionally biased region" description="Low complexity" evidence="3">
    <location>
        <begin position="367"/>
        <end position="381"/>
    </location>
</feature>
<reference evidence="6" key="1">
    <citation type="submission" date="2022-11" db="EMBL/GenBank/DDBJ databases">
        <authorList>
            <person name="Scott C."/>
            <person name="Bruce N."/>
        </authorList>
    </citation>
    <scope>NUCLEOTIDE SEQUENCE</scope>
</reference>
<evidence type="ECO:0000259" key="5">
    <source>
        <dbReference type="PROSITE" id="PS00498"/>
    </source>
</evidence>
<evidence type="ECO:0000313" key="6">
    <source>
        <dbReference type="EMBL" id="CAI4215502.1"/>
    </source>
</evidence>
<dbReference type="InterPro" id="IPR050316">
    <property type="entry name" value="Tyrosinase/Hemocyanin"/>
</dbReference>
<sequence length="682" mass="73821">MRPSQSLVGAAMLAAASAEQCVSLKTRTEMRAPRAKSPLPPVTATTRSQPSPSKPTSSDDEDSTSTAGPEPSSTDCDEETQGPEPSTTEAEETPGPEPSTTDCDEETPAPEPTTTDCDEETQGPEPSTTDVEETPAPEPTTTDCDEETQGPEPSTTEVEETPGPEPTTSDCDEETPVPEPTTTDCDEETPTPEPTTSDCDEETPAPEPTTTEVEETPAPEPTATDCDEETPAPEPTTTDRDEETPHPSLPLLTTTRKPRNPAPEPTTTDCDETPAPEPTTTDCDEETPAPEPTTTDCDEETPAPQPTTTDCDEEEATPTPGPATTEEEEQPTPTPTPSPSTTAQEEEEEPSTPTPEPATTTEEEEQVTTTSTTSTPPAVTTYVRNYPADIVDQLRDESMQKLKDYLAKNPPKSGCTLEKASIRREWGDLSDPEREDYIGAVKCLQALPAKTSTREIPGARSRFDDFVAAHILQTNYIHNTANFLSWHRYFVAAYEKALREECGYAGAHPYWNWDRYAKNPCITTGPFASMKVNLGPGSSVKYNPRCLTRDISTAYAKFTTVEYSYPLIATSNTISKFQDTLQGRNQVHGGGHFTIGGDPGSNVFASPGDPAFYLHHAGVDRIWWIWQLQDLNTRLSAVAGSVTGSKKTGTLDDSINLGVNGAAKKIRDMMNTMDGDLCYIYL</sequence>
<dbReference type="AlphaFoldDB" id="A0A9P1H547"/>
<protein>
    <recommendedName>
        <fullName evidence="4 5">Tyrosinase copper-binding domain-containing protein</fullName>
    </recommendedName>
</protein>
<keyword evidence="7" id="KW-1185">Reference proteome</keyword>
<dbReference type="InterPro" id="IPR008922">
    <property type="entry name" value="Di-copper_centre_dom_sf"/>
</dbReference>
<organism evidence="6 7">
    <name type="scientific">Parascedosporium putredinis</name>
    <dbReference type="NCBI Taxonomy" id="1442378"/>
    <lineage>
        <taxon>Eukaryota</taxon>
        <taxon>Fungi</taxon>
        <taxon>Dikarya</taxon>
        <taxon>Ascomycota</taxon>
        <taxon>Pezizomycotina</taxon>
        <taxon>Sordariomycetes</taxon>
        <taxon>Hypocreomycetidae</taxon>
        <taxon>Microascales</taxon>
        <taxon>Microascaceae</taxon>
        <taxon>Parascedosporium</taxon>
    </lineage>
</organism>